<evidence type="ECO:0008006" key="3">
    <source>
        <dbReference type="Google" id="ProtNLM"/>
    </source>
</evidence>
<keyword evidence="2" id="KW-1185">Reference proteome</keyword>
<protein>
    <recommendedName>
        <fullName evidence="3">C2H2-type domain-containing protein</fullName>
    </recommendedName>
</protein>
<accession>A0A9P7J250</accession>
<reference evidence="1" key="1">
    <citation type="journal article" date="2020" name="New Phytol.">
        <title>Comparative genomics reveals dynamic genome evolution in host specialist ectomycorrhizal fungi.</title>
        <authorList>
            <person name="Lofgren L.A."/>
            <person name="Nguyen N.H."/>
            <person name="Vilgalys R."/>
            <person name="Ruytinx J."/>
            <person name="Liao H.L."/>
            <person name="Branco S."/>
            <person name="Kuo A."/>
            <person name="LaButti K."/>
            <person name="Lipzen A."/>
            <person name="Andreopoulos W."/>
            <person name="Pangilinan J."/>
            <person name="Riley R."/>
            <person name="Hundley H."/>
            <person name="Na H."/>
            <person name="Barry K."/>
            <person name="Grigoriev I.V."/>
            <person name="Stajich J.E."/>
            <person name="Kennedy P.G."/>
        </authorList>
    </citation>
    <scope>NUCLEOTIDE SEQUENCE</scope>
    <source>
        <strain evidence="1">S12</strain>
    </source>
</reference>
<dbReference type="AlphaFoldDB" id="A0A9P7J250"/>
<dbReference type="RefSeq" id="XP_041163675.1">
    <property type="nucleotide sequence ID" value="XM_041296104.1"/>
</dbReference>
<gene>
    <name evidence="1" type="ORF">HD556DRAFT_118003</name>
</gene>
<dbReference type="Gene3D" id="3.30.160.60">
    <property type="entry name" value="Classic Zinc Finger"/>
    <property type="match status" value="1"/>
</dbReference>
<organism evidence="1 2">
    <name type="scientific">Suillus plorans</name>
    <dbReference type="NCBI Taxonomy" id="116603"/>
    <lineage>
        <taxon>Eukaryota</taxon>
        <taxon>Fungi</taxon>
        <taxon>Dikarya</taxon>
        <taxon>Basidiomycota</taxon>
        <taxon>Agaricomycotina</taxon>
        <taxon>Agaricomycetes</taxon>
        <taxon>Agaricomycetidae</taxon>
        <taxon>Boletales</taxon>
        <taxon>Suillineae</taxon>
        <taxon>Suillaceae</taxon>
        <taxon>Suillus</taxon>
    </lineage>
</organism>
<dbReference type="GeneID" id="64589868"/>
<sequence length="299" mass="33340">MDNLRTHRRKRHERTIISSRSTLQNSLSSWPGQAPDQHSTRLVLESCLQRLDRLDSLERRVHEEIQQIRSVLTNLLGNYQSDVTMENSGGRDSTVDSQAALNSLNTIAPFGPSHDRCFVPQFAPHGTPFGVTGPLSEGTGPPQGKLLYLQPKFSFKHLLCTAILPHGACTFSDYGPIVQHPLTQPRYSMYSEACSAFYDPRVTASSLEGEDHRHDLSLCGALDSVYEPAAQLSVPIQVKDKVKCTRYGCSALIKKDNLGRHVKEVHEGKIKAVCAGCGKEFKRPYQMNEHIVRTRCGRS</sequence>
<dbReference type="EMBL" id="JABBWE010000011">
    <property type="protein sequence ID" value="KAG1799276.1"/>
    <property type="molecule type" value="Genomic_DNA"/>
</dbReference>
<evidence type="ECO:0000313" key="1">
    <source>
        <dbReference type="EMBL" id="KAG1799276.1"/>
    </source>
</evidence>
<dbReference type="OrthoDB" id="3994630at2759"/>
<proteinExistence type="predicted"/>
<evidence type="ECO:0000313" key="2">
    <source>
        <dbReference type="Proteomes" id="UP000719766"/>
    </source>
</evidence>
<comment type="caution">
    <text evidence="1">The sequence shown here is derived from an EMBL/GenBank/DDBJ whole genome shotgun (WGS) entry which is preliminary data.</text>
</comment>
<dbReference type="Proteomes" id="UP000719766">
    <property type="component" value="Unassembled WGS sequence"/>
</dbReference>
<name>A0A9P7J250_9AGAM</name>